<dbReference type="InterPro" id="IPR017972">
    <property type="entry name" value="Cyt_P450_CS"/>
</dbReference>
<keyword evidence="4" id="KW-0560">Oxidoreductase</keyword>
<keyword evidence="3 4" id="KW-0479">Metal-binding</keyword>
<dbReference type="Gene3D" id="1.10.630.10">
    <property type="entry name" value="Cytochrome P450"/>
    <property type="match status" value="1"/>
</dbReference>
<evidence type="ECO:0000313" key="7">
    <source>
        <dbReference type="Proteomes" id="UP000240739"/>
    </source>
</evidence>
<evidence type="ECO:0000256" key="2">
    <source>
        <dbReference type="ARBA" id="ARBA00010617"/>
    </source>
</evidence>
<dbReference type="GO" id="GO:0020037">
    <property type="term" value="F:heme binding"/>
    <property type="evidence" value="ECO:0007669"/>
    <property type="project" value="InterPro"/>
</dbReference>
<dbReference type="GO" id="GO:0004497">
    <property type="term" value="F:monooxygenase activity"/>
    <property type="evidence" value="ECO:0007669"/>
    <property type="project" value="UniProtKB-KW"/>
</dbReference>
<feature type="region of interest" description="Disordered" evidence="5">
    <location>
        <begin position="1"/>
        <end position="20"/>
    </location>
</feature>
<reference evidence="6 7" key="1">
    <citation type="submission" date="2018-03" db="EMBL/GenBank/DDBJ databases">
        <title>Aquarubrobacter algicola gen. nov., sp. nov., a novel actinobacterium isolated from shallow eutrophic lake during the end of cyanobacterial harmful algal blooms.</title>
        <authorList>
            <person name="Chun S.J."/>
        </authorList>
    </citation>
    <scope>NUCLEOTIDE SEQUENCE [LARGE SCALE GENOMIC DNA]</scope>
    <source>
        <strain evidence="6 7">Seoho-28</strain>
    </source>
</reference>
<dbReference type="InterPro" id="IPR036396">
    <property type="entry name" value="Cyt_P450_sf"/>
</dbReference>
<dbReference type="InterPro" id="IPR050121">
    <property type="entry name" value="Cytochrome_P450_monoxygenase"/>
</dbReference>
<comment type="cofactor">
    <cofactor evidence="1 3">
        <name>heme</name>
        <dbReference type="ChEBI" id="CHEBI:30413"/>
    </cofactor>
</comment>
<dbReference type="Proteomes" id="UP000240739">
    <property type="component" value="Unassembled WGS sequence"/>
</dbReference>
<proteinExistence type="inferred from homology"/>
<dbReference type="GO" id="GO:0005506">
    <property type="term" value="F:iron ion binding"/>
    <property type="evidence" value="ECO:0007669"/>
    <property type="project" value="InterPro"/>
</dbReference>
<dbReference type="PANTHER" id="PTHR24305">
    <property type="entry name" value="CYTOCHROME P450"/>
    <property type="match status" value="1"/>
</dbReference>
<feature type="compositionally biased region" description="Low complexity" evidence="5">
    <location>
        <begin position="1"/>
        <end position="13"/>
    </location>
</feature>
<protein>
    <submittedName>
        <fullName evidence="6">Cytochrome P450</fullName>
    </submittedName>
</protein>
<evidence type="ECO:0000256" key="3">
    <source>
        <dbReference type="PIRSR" id="PIRSR602401-1"/>
    </source>
</evidence>
<dbReference type="PRINTS" id="PR00385">
    <property type="entry name" value="P450"/>
</dbReference>
<dbReference type="AlphaFoldDB" id="A0A2T4UL44"/>
<dbReference type="InterPro" id="IPR002401">
    <property type="entry name" value="Cyt_P450_E_grp-I"/>
</dbReference>
<evidence type="ECO:0000256" key="4">
    <source>
        <dbReference type="RuleBase" id="RU000461"/>
    </source>
</evidence>
<name>A0A2T4UL44_9ACTN</name>
<dbReference type="PRINTS" id="PR00463">
    <property type="entry name" value="EP450I"/>
</dbReference>
<comment type="similarity">
    <text evidence="2 4">Belongs to the cytochrome P450 family.</text>
</comment>
<dbReference type="PANTHER" id="PTHR24305:SF166">
    <property type="entry name" value="CYTOCHROME P450 12A4, MITOCHONDRIAL-RELATED"/>
    <property type="match status" value="1"/>
</dbReference>
<evidence type="ECO:0000256" key="1">
    <source>
        <dbReference type="ARBA" id="ARBA00001971"/>
    </source>
</evidence>
<evidence type="ECO:0000313" key="6">
    <source>
        <dbReference type="EMBL" id="PTL59941.1"/>
    </source>
</evidence>
<keyword evidence="7" id="KW-1185">Reference proteome</keyword>
<keyword evidence="4" id="KW-0503">Monooxygenase</keyword>
<sequence>MATSITTDATISAPLPPGPSGPAAVSALARLGRDPWFEPIRLLEEYGDVVRVPMPFTELILLGHRDHIAHVNLKAAAKYQRAPMVTETMRAQGSPHHASWFDHDDDEWARGRELLQPHFTQKALAALGELFTEAVIEHVDAWGHAADSGETLDLVEPLKELALAVLYNAMFSRRIAHDEMPELLHHLDERMLATTVRTGMFAMPDRVPRPFSRRGARSDAWLDDYLRGIVDERRRNPVETTDLLNVLLGAEYADGTPLEDHKLRTEMLFLVIGGHETTAAALAWTFAFLGSRPDLQARARDEVDRLDGRRLGPADLAELPFITACFDEAQRLQGSLVVNPKRALVDDEIGGYRIPAGATVLHSNIALHRDRRFWGADADSYRPDRWLDGDIDNGAFQSFGRGRRMCMGKRFAYIEAALTIGSALQRYTFTTPVGWQPRHEYRMSMTVKGGVPLSLRRRASGQD</sequence>
<keyword evidence="3 4" id="KW-0349">Heme</keyword>
<comment type="caution">
    <text evidence="6">The sequence shown here is derived from an EMBL/GenBank/DDBJ whole genome shotgun (WGS) entry which is preliminary data.</text>
</comment>
<dbReference type="Pfam" id="PF00067">
    <property type="entry name" value="p450"/>
    <property type="match status" value="1"/>
</dbReference>
<dbReference type="SUPFAM" id="SSF48264">
    <property type="entry name" value="Cytochrome P450"/>
    <property type="match status" value="1"/>
</dbReference>
<feature type="binding site" description="axial binding residue" evidence="3">
    <location>
        <position position="406"/>
    </location>
    <ligand>
        <name>heme</name>
        <dbReference type="ChEBI" id="CHEBI:30413"/>
    </ligand>
    <ligandPart>
        <name>Fe</name>
        <dbReference type="ChEBI" id="CHEBI:18248"/>
    </ligandPart>
</feature>
<organism evidence="6 7">
    <name type="scientific">Paraconexibacter algicola</name>
    <dbReference type="NCBI Taxonomy" id="2133960"/>
    <lineage>
        <taxon>Bacteria</taxon>
        <taxon>Bacillati</taxon>
        <taxon>Actinomycetota</taxon>
        <taxon>Thermoleophilia</taxon>
        <taxon>Solirubrobacterales</taxon>
        <taxon>Paraconexibacteraceae</taxon>
        <taxon>Paraconexibacter</taxon>
    </lineage>
</organism>
<keyword evidence="3 4" id="KW-0408">Iron</keyword>
<dbReference type="GO" id="GO:0016705">
    <property type="term" value="F:oxidoreductase activity, acting on paired donors, with incorporation or reduction of molecular oxygen"/>
    <property type="evidence" value="ECO:0007669"/>
    <property type="project" value="InterPro"/>
</dbReference>
<evidence type="ECO:0000256" key="5">
    <source>
        <dbReference type="SAM" id="MobiDB-lite"/>
    </source>
</evidence>
<dbReference type="OrthoDB" id="7376058at2"/>
<accession>A0A2T4UL44</accession>
<dbReference type="RefSeq" id="WP_107568585.1">
    <property type="nucleotide sequence ID" value="NZ_PYYB01000001.1"/>
</dbReference>
<dbReference type="PROSITE" id="PS00086">
    <property type="entry name" value="CYTOCHROME_P450"/>
    <property type="match status" value="1"/>
</dbReference>
<dbReference type="InterPro" id="IPR001128">
    <property type="entry name" value="Cyt_P450"/>
</dbReference>
<gene>
    <name evidence="6" type="ORF">C7Y72_09935</name>
</gene>
<dbReference type="EMBL" id="PYYB01000001">
    <property type="protein sequence ID" value="PTL59941.1"/>
    <property type="molecule type" value="Genomic_DNA"/>
</dbReference>